<dbReference type="Pfam" id="PF01753">
    <property type="entry name" value="zf-MYND"/>
    <property type="match status" value="1"/>
</dbReference>
<keyword evidence="3" id="KW-0862">Zinc</keyword>
<feature type="transmembrane region" description="Helical" evidence="5">
    <location>
        <begin position="118"/>
        <end position="138"/>
    </location>
</feature>
<feature type="transmembrane region" description="Helical" evidence="5">
    <location>
        <begin position="85"/>
        <end position="106"/>
    </location>
</feature>
<name>A0A0G4GUR8_9ALVE</name>
<feature type="region of interest" description="Disordered" evidence="4">
    <location>
        <begin position="398"/>
        <end position="496"/>
    </location>
</feature>
<keyword evidence="2" id="KW-0863">Zinc-finger</keyword>
<keyword evidence="5" id="KW-0472">Membrane</keyword>
<dbReference type="EMBL" id="CDMZ01001553">
    <property type="protein sequence ID" value="CEM34309.1"/>
    <property type="molecule type" value="Genomic_DNA"/>
</dbReference>
<protein>
    <recommendedName>
        <fullName evidence="6">MYND-type domain-containing protein</fullName>
    </recommendedName>
</protein>
<evidence type="ECO:0000256" key="3">
    <source>
        <dbReference type="ARBA" id="ARBA00022833"/>
    </source>
</evidence>
<feature type="transmembrane region" description="Helical" evidence="5">
    <location>
        <begin position="250"/>
        <end position="271"/>
    </location>
</feature>
<dbReference type="InterPro" id="IPR002893">
    <property type="entry name" value="Znf_MYND"/>
</dbReference>
<evidence type="ECO:0000256" key="5">
    <source>
        <dbReference type="SAM" id="Phobius"/>
    </source>
</evidence>
<reference evidence="7" key="1">
    <citation type="submission" date="2014-11" db="EMBL/GenBank/DDBJ databases">
        <authorList>
            <person name="Otto D Thomas"/>
            <person name="Naeem Raeece"/>
        </authorList>
    </citation>
    <scope>NUCLEOTIDE SEQUENCE</scope>
</reference>
<gene>
    <name evidence="7" type="ORF">Cvel_23394</name>
</gene>
<dbReference type="VEuPathDB" id="CryptoDB:Cvel_23394"/>
<feature type="transmembrane region" description="Helical" evidence="5">
    <location>
        <begin position="61"/>
        <end position="79"/>
    </location>
</feature>
<keyword evidence="1" id="KW-0479">Metal-binding</keyword>
<dbReference type="GO" id="GO:0008270">
    <property type="term" value="F:zinc ion binding"/>
    <property type="evidence" value="ECO:0007669"/>
    <property type="project" value="UniProtKB-KW"/>
</dbReference>
<feature type="compositionally biased region" description="Pro residues" evidence="4">
    <location>
        <begin position="463"/>
        <end position="478"/>
    </location>
</feature>
<evidence type="ECO:0000256" key="1">
    <source>
        <dbReference type="ARBA" id="ARBA00022723"/>
    </source>
</evidence>
<dbReference type="AlphaFoldDB" id="A0A0G4GUR8"/>
<evidence type="ECO:0000256" key="4">
    <source>
        <dbReference type="SAM" id="MobiDB-lite"/>
    </source>
</evidence>
<feature type="transmembrane region" description="Helical" evidence="5">
    <location>
        <begin position="27"/>
        <end position="49"/>
    </location>
</feature>
<dbReference type="Gene3D" id="6.10.140.2220">
    <property type="match status" value="1"/>
</dbReference>
<accession>A0A0G4GUR8</accession>
<evidence type="ECO:0000256" key="2">
    <source>
        <dbReference type="ARBA" id="ARBA00022771"/>
    </source>
</evidence>
<keyword evidence="5" id="KW-0812">Transmembrane</keyword>
<feature type="transmembrane region" description="Helical" evidence="5">
    <location>
        <begin position="220"/>
        <end position="243"/>
    </location>
</feature>
<sequence>MLRARDKRTIEKGIGLFDSYLNLRIRVAYVAFGTFWWKVWWNVCLRWILTTRSNPSSILRFAHYFSTVLLGFGSFWVLLCFEHLHVGHLCYCIALICLGTSIRNIWHDSVEIKKWSRLELSLVGLYCVFFVRLLIHYFEFRNVEIHEWGCVSSALIGVLMDWTVGSFYFRYFCTCMVWGSVVEPFRHLLAWWKSPADGVQAEIMQADGGQDRDVSSWASFFVWLVQFLAQFLIGHVIGQLLFVSSRRRKATLLFSVCGSAWSLAIVVGKLLDFFLLDWVCWLGVKCVTSVRLVGEGEGMVLDGEGGNESERFEGWGPIPSLKLEGGGLETVFSVVCMARSSLVEWIELGRTHEGRQRLFSYLRYGTLFLARLCTQTATRFVRSLVALVRRVFRTESELNSKRQLVPPAPSPLMSPTHPEKRTIDCKDENRQSLPDENRRLIESPKEPPTSNRVLPNEAARPTEGPPSEPPFVCSPPKRPSTLQTSPSPKNVPKGDRRCAAYGAEDRDLAVVEQDLERSGDVHSNSKTAQRLFKCETCRTGGVRIFYCNKKCQRAHWPLHKKVCLLSLTKGASAETFIPRKPQAGS</sequence>
<dbReference type="SUPFAM" id="SSF144232">
    <property type="entry name" value="HIT/MYND zinc finger-like"/>
    <property type="match status" value="1"/>
</dbReference>
<evidence type="ECO:0000313" key="7">
    <source>
        <dbReference type="EMBL" id="CEM34309.1"/>
    </source>
</evidence>
<proteinExistence type="predicted"/>
<feature type="domain" description="MYND-type" evidence="6">
    <location>
        <begin position="526"/>
        <end position="563"/>
    </location>
</feature>
<evidence type="ECO:0000259" key="6">
    <source>
        <dbReference type="Pfam" id="PF01753"/>
    </source>
</evidence>
<organism evidence="7">
    <name type="scientific">Chromera velia CCMP2878</name>
    <dbReference type="NCBI Taxonomy" id="1169474"/>
    <lineage>
        <taxon>Eukaryota</taxon>
        <taxon>Sar</taxon>
        <taxon>Alveolata</taxon>
        <taxon>Colpodellida</taxon>
        <taxon>Chromeraceae</taxon>
        <taxon>Chromera</taxon>
    </lineage>
</organism>
<feature type="compositionally biased region" description="Basic and acidic residues" evidence="4">
    <location>
        <begin position="417"/>
        <end position="445"/>
    </location>
</feature>
<keyword evidence="5" id="KW-1133">Transmembrane helix</keyword>